<dbReference type="Proteomes" id="UP000469558">
    <property type="component" value="Unassembled WGS sequence"/>
</dbReference>
<evidence type="ECO:0000313" key="3">
    <source>
        <dbReference type="Proteomes" id="UP000469558"/>
    </source>
</evidence>
<evidence type="ECO:0000256" key="1">
    <source>
        <dbReference type="SAM" id="Phobius"/>
    </source>
</evidence>
<accession>A0A8T9CDD9</accession>
<dbReference type="EMBL" id="QGMK01000306">
    <property type="protein sequence ID" value="TVY82527.1"/>
    <property type="molecule type" value="Genomic_DNA"/>
</dbReference>
<feature type="transmembrane region" description="Helical" evidence="1">
    <location>
        <begin position="62"/>
        <end position="85"/>
    </location>
</feature>
<protein>
    <submittedName>
        <fullName evidence="2">Uncharacterized protein</fullName>
    </submittedName>
</protein>
<comment type="caution">
    <text evidence="2">The sequence shown here is derived from an EMBL/GenBank/DDBJ whole genome shotgun (WGS) entry which is preliminary data.</text>
</comment>
<keyword evidence="1" id="KW-0472">Membrane</keyword>
<name>A0A8T9CDD9_9HELO</name>
<proteinExistence type="predicted"/>
<dbReference type="OrthoDB" id="4987761at2759"/>
<keyword evidence="3" id="KW-1185">Reference proteome</keyword>
<sequence>MGANLSDMKVVDTSVDIISPEERGTEVRIAILWASSFYVFAMIFYTCALADRWRGPHGRSPIGFAGVVGALVCSAAWPLVAVYLFTSAG</sequence>
<keyword evidence="1" id="KW-0812">Transmembrane</keyword>
<reference evidence="2 3" key="1">
    <citation type="submission" date="2018-05" db="EMBL/GenBank/DDBJ databases">
        <title>Genome sequencing and assembly of the regulated plant pathogen Lachnellula willkommii and related sister species for the development of diagnostic species identification markers.</title>
        <authorList>
            <person name="Giroux E."/>
            <person name="Bilodeau G."/>
        </authorList>
    </citation>
    <scope>NUCLEOTIDE SEQUENCE [LARGE SCALE GENOMIC DNA]</scope>
    <source>
        <strain evidence="2 3">CBS 268.59</strain>
    </source>
</reference>
<gene>
    <name evidence="2" type="ORF">LSUE1_G004563</name>
</gene>
<organism evidence="2 3">
    <name type="scientific">Lachnellula suecica</name>
    <dbReference type="NCBI Taxonomy" id="602035"/>
    <lineage>
        <taxon>Eukaryota</taxon>
        <taxon>Fungi</taxon>
        <taxon>Dikarya</taxon>
        <taxon>Ascomycota</taxon>
        <taxon>Pezizomycotina</taxon>
        <taxon>Leotiomycetes</taxon>
        <taxon>Helotiales</taxon>
        <taxon>Lachnaceae</taxon>
        <taxon>Lachnellula</taxon>
    </lineage>
</organism>
<evidence type="ECO:0000313" key="2">
    <source>
        <dbReference type="EMBL" id="TVY82527.1"/>
    </source>
</evidence>
<feature type="transmembrane region" description="Helical" evidence="1">
    <location>
        <begin position="29"/>
        <end position="50"/>
    </location>
</feature>
<dbReference type="AlphaFoldDB" id="A0A8T9CDD9"/>
<keyword evidence="1" id="KW-1133">Transmembrane helix</keyword>